<sequence length="129" mass="14488">MIRTSEIPAIARDLATVGERIDALWVRDGEQYVDEVMRHAPDPDQPDEIRRRKIERLEMFQRIGDQLPQVIEAILAADSTDEAITAVSALIDEPDDAKVLVFLSDIDLFAFTAAARANGRKKLDELKNS</sequence>
<dbReference type="EMBL" id="JBHLTC010000018">
    <property type="protein sequence ID" value="MFC0625737.1"/>
    <property type="molecule type" value="Genomic_DNA"/>
</dbReference>
<gene>
    <name evidence="1" type="ORF">ACFFGN_16790</name>
</gene>
<keyword evidence="2" id="KW-1185">Reference proteome</keyword>
<dbReference type="RefSeq" id="WP_380048454.1">
    <property type="nucleotide sequence ID" value="NZ_JBHLTC010000018.1"/>
</dbReference>
<evidence type="ECO:0000313" key="1">
    <source>
        <dbReference type="EMBL" id="MFC0625737.1"/>
    </source>
</evidence>
<reference evidence="1 2" key="1">
    <citation type="submission" date="2024-09" db="EMBL/GenBank/DDBJ databases">
        <authorList>
            <person name="Sun Q."/>
            <person name="Mori K."/>
        </authorList>
    </citation>
    <scope>NUCLEOTIDE SEQUENCE [LARGE SCALE GENOMIC DNA]</scope>
    <source>
        <strain evidence="1 2">CGMCC 1.15906</strain>
    </source>
</reference>
<evidence type="ECO:0000313" key="2">
    <source>
        <dbReference type="Proteomes" id="UP001589890"/>
    </source>
</evidence>
<proteinExistence type="predicted"/>
<comment type="caution">
    <text evidence="1">The sequence shown here is derived from an EMBL/GenBank/DDBJ whole genome shotgun (WGS) entry which is preliminary data.</text>
</comment>
<name>A0ABV6QM72_9ACTN</name>
<accession>A0ABV6QM72</accession>
<dbReference type="Proteomes" id="UP001589890">
    <property type="component" value="Unassembled WGS sequence"/>
</dbReference>
<protein>
    <submittedName>
        <fullName evidence="1">Uncharacterized protein</fullName>
    </submittedName>
</protein>
<organism evidence="1 2">
    <name type="scientific">Kribbella deserti</name>
    <dbReference type="NCBI Taxonomy" id="1926257"/>
    <lineage>
        <taxon>Bacteria</taxon>
        <taxon>Bacillati</taxon>
        <taxon>Actinomycetota</taxon>
        <taxon>Actinomycetes</taxon>
        <taxon>Propionibacteriales</taxon>
        <taxon>Kribbellaceae</taxon>
        <taxon>Kribbella</taxon>
    </lineage>
</organism>